<dbReference type="RefSeq" id="WP_132297211.1">
    <property type="nucleotide sequence ID" value="NZ_SKBM01000049.1"/>
</dbReference>
<evidence type="ECO:0000313" key="2">
    <source>
        <dbReference type="Proteomes" id="UP000295023"/>
    </source>
</evidence>
<sequence>MPHPTAAAAATVTHLVDTGAQAANGAVWQTTAGDRLDLHLVSPQPPRIAAHRADGRCVGHLAPEAARRVAPLLAAGRPLDATVTALVPRPRGGPPRVQVALGLRRRAA</sequence>
<dbReference type="AlphaFoldDB" id="A0A4R4D270"/>
<reference evidence="1 2" key="1">
    <citation type="submission" date="2019-03" db="EMBL/GenBank/DDBJ databases">
        <title>Paracraurococcus aquatilis NE82 genome sequence.</title>
        <authorList>
            <person name="Zhao Y."/>
            <person name="Du Z."/>
        </authorList>
    </citation>
    <scope>NUCLEOTIDE SEQUENCE [LARGE SCALE GENOMIC DNA]</scope>
    <source>
        <strain evidence="1 2">NE82</strain>
    </source>
</reference>
<proteinExistence type="predicted"/>
<dbReference type="EMBL" id="SKBM01000049">
    <property type="protein sequence ID" value="TCZ52273.1"/>
    <property type="molecule type" value="Genomic_DNA"/>
</dbReference>
<name>A0A4R4D270_9PROT</name>
<organism evidence="1 2">
    <name type="scientific">Roseicella aquatilis</name>
    <dbReference type="NCBI Taxonomy" id="2527868"/>
    <lineage>
        <taxon>Bacteria</taxon>
        <taxon>Pseudomonadati</taxon>
        <taxon>Pseudomonadota</taxon>
        <taxon>Alphaproteobacteria</taxon>
        <taxon>Acetobacterales</taxon>
        <taxon>Roseomonadaceae</taxon>
        <taxon>Roseicella</taxon>
    </lineage>
</organism>
<evidence type="ECO:0000313" key="1">
    <source>
        <dbReference type="EMBL" id="TCZ52273.1"/>
    </source>
</evidence>
<comment type="caution">
    <text evidence="1">The sequence shown here is derived from an EMBL/GenBank/DDBJ whole genome shotgun (WGS) entry which is preliminary data.</text>
</comment>
<protein>
    <recommendedName>
        <fullName evidence="3">HIRAN domain-containing protein</fullName>
    </recommendedName>
</protein>
<gene>
    <name evidence="1" type="ORF">EXY23_26215</name>
</gene>
<accession>A0A4R4D270</accession>
<dbReference type="Proteomes" id="UP000295023">
    <property type="component" value="Unassembled WGS sequence"/>
</dbReference>
<evidence type="ECO:0008006" key="3">
    <source>
        <dbReference type="Google" id="ProtNLM"/>
    </source>
</evidence>
<keyword evidence="2" id="KW-1185">Reference proteome</keyword>